<gene>
    <name evidence="1" type="ORF">IC612_05825</name>
</gene>
<accession>A0A930YVT8</accession>
<proteinExistence type="predicted"/>
<name>A0A930YVT8_9FLAO</name>
<protein>
    <submittedName>
        <fullName evidence="1">Uncharacterized protein</fullName>
    </submittedName>
</protein>
<keyword evidence="2" id="KW-1185">Reference proteome</keyword>
<organism evidence="1 2">
    <name type="scientific">Planobacterium oryzisoli</name>
    <dbReference type="NCBI Taxonomy" id="2771435"/>
    <lineage>
        <taxon>Bacteria</taxon>
        <taxon>Pseudomonadati</taxon>
        <taxon>Bacteroidota</taxon>
        <taxon>Flavobacteriia</taxon>
        <taxon>Flavobacteriales</taxon>
        <taxon>Weeksellaceae</taxon>
        <taxon>Chryseobacterium group</taxon>
        <taxon>Chryseobacterium</taxon>
    </lineage>
</organism>
<reference evidence="1" key="1">
    <citation type="submission" date="2020-11" db="EMBL/GenBank/DDBJ databases">
        <title>Genome seq and assembly of Planobacterium sp.</title>
        <authorList>
            <person name="Chhetri G."/>
        </authorList>
    </citation>
    <scope>NUCLEOTIDE SEQUENCE</scope>
    <source>
        <strain evidence="1">GCR5</strain>
    </source>
</reference>
<dbReference type="EMBL" id="JADKYY010000006">
    <property type="protein sequence ID" value="MBF5027314.1"/>
    <property type="molecule type" value="Genomic_DNA"/>
</dbReference>
<comment type="caution">
    <text evidence="1">The sequence shown here is derived from an EMBL/GenBank/DDBJ whole genome shotgun (WGS) entry which is preliminary data.</text>
</comment>
<evidence type="ECO:0000313" key="2">
    <source>
        <dbReference type="Proteomes" id="UP000694480"/>
    </source>
</evidence>
<dbReference type="RefSeq" id="WP_194739245.1">
    <property type="nucleotide sequence ID" value="NZ_JADKYY010000006.1"/>
</dbReference>
<dbReference type="Proteomes" id="UP000694480">
    <property type="component" value="Unassembled WGS sequence"/>
</dbReference>
<dbReference type="AlphaFoldDB" id="A0A930YVT8"/>
<evidence type="ECO:0000313" key="1">
    <source>
        <dbReference type="EMBL" id="MBF5027314.1"/>
    </source>
</evidence>
<sequence>MIKLLFNVIFAAALLTTAERCSWEDIFGTTGNGYEEEEEVDTSTYNYSFTCAVGRTYTVPIPNRLSASCKANWEYYARTYGCNDADNFARANQLKSQCP</sequence>